<protein>
    <recommendedName>
        <fullName evidence="16">Ion transport domain-containing protein</fullName>
    </recommendedName>
</protein>
<keyword evidence="3" id="KW-1003">Cell membrane</keyword>
<evidence type="ECO:0000313" key="18">
    <source>
        <dbReference type="Proteomes" id="UP000594262"/>
    </source>
</evidence>
<dbReference type="InterPro" id="IPR024862">
    <property type="entry name" value="TRPV"/>
</dbReference>
<keyword evidence="5" id="KW-0107">Calcium channel</keyword>
<evidence type="ECO:0000256" key="13">
    <source>
        <dbReference type="PROSITE-ProRule" id="PRU00023"/>
    </source>
</evidence>
<dbReference type="GeneID" id="136805895"/>
<dbReference type="PANTHER" id="PTHR10582:SF33">
    <property type="entry name" value="TRANSIENT RECEPTOR POTENTIAL CHANNEL PYREXIA"/>
    <property type="match status" value="1"/>
</dbReference>
<evidence type="ECO:0000259" key="16">
    <source>
        <dbReference type="Pfam" id="PF00520"/>
    </source>
</evidence>
<keyword evidence="10" id="KW-0406">Ion transport</keyword>
<evidence type="ECO:0000256" key="12">
    <source>
        <dbReference type="ARBA" id="ARBA00023303"/>
    </source>
</evidence>
<evidence type="ECO:0000256" key="10">
    <source>
        <dbReference type="ARBA" id="ARBA00023065"/>
    </source>
</evidence>
<dbReference type="Pfam" id="PF00520">
    <property type="entry name" value="Ion_trans"/>
    <property type="match status" value="1"/>
</dbReference>
<feature type="transmembrane region" description="Helical" evidence="15">
    <location>
        <begin position="636"/>
        <end position="657"/>
    </location>
</feature>
<keyword evidence="11 15" id="KW-0472">Membrane</keyword>
<dbReference type="RefSeq" id="XP_066918568.1">
    <property type="nucleotide sequence ID" value="XM_067062467.1"/>
</dbReference>
<evidence type="ECO:0000256" key="11">
    <source>
        <dbReference type="ARBA" id="ARBA00023136"/>
    </source>
</evidence>
<evidence type="ECO:0000256" key="7">
    <source>
        <dbReference type="ARBA" id="ARBA00022737"/>
    </source>
</evidence>
<evidence type="ECO:0000313" key="17">
    <source>
        <dbReference type="EnsemblMetazoa" id="CLYHEMP004522.1"/>
    </source>
</evidence>
<evidence type="ECO:0000256" key="3">
    <source>
        <dbReference type="ARBA" id="ARBA00022475"/>
    </source>
</evidence>
<organism evidence="17 18">
    <name type="scientific">Clytia hemisphaerica</name>
    <dbReference type="NCBI Taxonomy" id="252671"/>
    <lineage>
        <taxon>Eukaryota</taxon>
        <taxon>Metazoa</taxon>
        <taxon>Cnidaria</taxon>
        <taxon>Hydrozoa</taxon>
        <taxon>Hydroidolina</taxon>
        <taxon>Leptothecata</taxon>
        <taxon>Obeliida</taxon>
        <taxon>Clytiidae</taxon>
        <taxon>Clytia</taxon>
    </lineage>
</organism>
<dbReference type="Pfam" id="PF12796">
    <property type="entry name" value="Ank_2"/>
    <property type="match status" value="2"/>
</dbReference>
<keyword evidence="18" id="KW-1185">Reference proteome</keyword>
<feature type="transmembrane region" description="Helical" evidence="15">
    <location>
        <begin position="380"/>
        <end position="399"/>
    </location>
</feature>
<dbReference type="InterPro" id="IPR005821">
    <property type="entry name" value="Ion_trans_dom"/>
</dbReference>
<evidence type="ECO:0000256" key="4">
    <source>
        <dbReference type="ARBA" id="ARBA00022568"/>
    </source>
</evidence>
<dbReference type="InterPro" id="IPR036770">
    <property type="entry name" value="Ankyrin_rpt-contain_sf"/>
</dbReference>
<keyword evidence="8" id="KW-0106">Calcium</keyword>
<dbReference type="SUPFAM" id="SSF48403">
    <property type="entry name" value="Ankyrin repeat"/>
    <property type="match status" value="1"/>
</dbReference>
<feature type="domain" description="Ion transport" evidence="16">
    <location>
        <begin position="491"/>
        <end position="668"/>
    </location>
</feature>
<dbReference type="PROSITE" id="PS50088">
    <property type="entry name" value="ANK_REPEAT"/>
    <property type="match status" value="4"/>
</dbReference>
<dbReference type="SMART" id="SM00248">
    <property type="entry name" value="ANK"/>
    <property type="match status" value="4"/>
</dbReference>
<feature type="transmembrane region" description="Helical" evidence="15">
    <location>
        <begin position="501"/>
        <end position="519"/>
    </location>
</feature>
<evidence type="ECO:0000256" key="8">
    <source>
        <dbReference type="ARBA" id="ARBA00022837"/>
    </source>
</evidence>
<keyword evidence="6 15" id="KW-0812">Transmembrane</keyword>
<sequence length="980" mass="113156">MKKKRIAPMVFTEESSGREKDYHEFYGQLEEKREPAKSAVQVLEERQKIRDKWYTLSNSVRRLNNVKKCFEKVRDDLHRTGLNKNCDLTTNCLLENALSEEVKQVKDLLMEEEARSARVPSDWLIRYFIELAKDFGKNDVSCVDFALIESKLKQGAEIGAVDRWGQSVLHEVARIWHVDVAKFFLSHGADINLPDNFGRTPLHVACAVDYPEMTEFLLEMGAKLEARTNEESQTPVHYAAQNEATASLKILLARGAKINVLDYKERTPLQLAAELDRSTTAELLLDEGAPAGVYDDSKLATLTLMIEKMPSVALKALDQFYTVSRANRKQYCYLNYLIPPIEDKTCFAKSPLHVAVEFKQYQILLHPVFQRLVEVKWQSLGMWGALFYGLMNLIMNLLWTIRLCLIPIKADETYKGDYLAVNASFDALAVFAVVCLFVSETKEFLKSTRFTERFKRWRESNIQRDLKFAHPRWPEERAYLEREIRACEDYTSSYFRDRWNFLDWLTQFLMVATIILHLFNITYHTNSTSDWFRGISSATLLSMWLRLLKYARPFRSVGLFVVMLSHVISDTLRILFLTLHIFIPFVAAFWMMFGIYNIKGYTLTHGELLYSIFQIGVVGDYGGEELERHAPVPSKLLVGAFIFLGGIVILNLFIALLSDTFQRVYDNAKATAQMQRAATIIEMENTLSSTRQRHHNEKIIRRCSPEVLYYDDDTIEEDSAMLKKMTHQIKARVEKVHDYLETQVSEKTISPDHVNLSHDTLRTNEQLTYRDHDVKYLVQALNELKADFYKTTIQTRAEIAGLGLMMKDLIDNQEKMNTKSRKKKIINDIKEKSSTYKSSSITSEEQQRVELPPLTRDFVDQRKLPTRGDSSRHGETDDDQTEHKSKANEPLPQKDESIVTRVESVEGKPPENDFYEGYTFKGSGAMNDDQIIKRTWGSIFTQMSEGNALRRIAEAASAREQKFLKFTDQNDIHPNKSFNI</sequence>
<accession>A0A7M5UU31</accession>
<dbReference type="Gene3D" id="1.25.40.20">
    <property type="entry name" value="Ankyrin repeat-containing domain"/>
    <property type="match status" value="1"/>
</dbReference>
<feature type="region of interest" description="Disordered" evidence="14">
    <location>
        <begin position="833"/>
        <end position="913"/>
    </location>
</feature>
<dbReference type="InterPro" id="IPR002110">
    <property type="entry name" value="Ankyrin_rpt"/>
</dbReference>
<name>A0A7M5UU31_9CNID</name>
<dbReference type="EnsemblMetazoa" id="CLYHEMT004522.1">
    <property type="protein sequence ID" value="CLYHEMP004522.1"/>
    <property type="gene ID" value="CLYHEMG004522"/>
</dbReference>
<feature type="transmembrane region" description="Helical" evidence="15">
    <location>
        <begin position="572"/>
        <end position="593"/>
    </location>
</feature>
<dbReference type="AlphaFoldDB" id="A0A7M5UU31"/>
<evidence type="ECO:0000256" key="2">
    <source>
        <dbReference type="ARBA" id="ARBA00022448"/>
    </source>
</evidence>
<proteinExistence type="predicted"/>
<feature type="compositionally biased region" description="Low complexity" evidence="14">
    <location>
        <begin position="835"/>
        <end position="844"/>
    </location>
</feature>
<evidence type="ECO:0000256" key="14">
    <source>
        <dbReference type="SAM" id="MobiDB-lite"/>
    </source>
</evidence>
<evidence type="ECO:0000256" key="6">
    <source>
        <dbReference type="ARBA" id="ARBA00022692"/>
    </source>
</evidence>
<feature type="compositionally biased region" description="Basic and acidic residues" evidence="14">
    <location>
        <begin position="869"/>
        <end position="911"/>
    </location>
</feature>
<feature type="repeat" description="ANK" evidence="13">
    <location>
        <begin position="197"/>
        <end position="229"/>
    </location>
</feature>
<evidence type="ECO:0000256" key="5">
    <source>
        <dbReference type="ARBA" id="ARBA00022673"/>
    </source>
</evidence>
<evidence type="ECO:0000256" key="15">
    <source>
        <dbReference type="SAM" id="Phobius"/>
    </source>
</evidence>
<evidence type="ECO:0000256" key="9">
    <source>
        <dbReference type="ARBA" id="ARBA00022989"/>
    </source>
</evidence>
<feature type="repeat" description="ANK" evidence="13">
    <location>
        <begin position="164"/>
        <end position="196"/>
    </location>
</feature>
<keyword evidence="4" id="KW-0109">Calcium transport</keyword>
<dbReference type="GO" id="GO:0005262">
    <property type="term" value="F:calcium channel activity"/>
    <property type="evidence" value="ECO:0007669"/>
    <property type="project" value="UniProtKB-KW"/>
</dbReference>
<keyword evidence="2" id="KW-0813">Transport</keyword>
<comment type="subcellular location">
    <subcellularLocation>
        <location evidence="1">Cell membrane</location>
        <topology evidence="1">Multi-pass membrane protein</topology>
    </subcellularLocation>
</comment>
<dbReference type="GO" id="GO:0098703">
    <property type="term" value="P:calcium ion import across plasma membrane"/>
    <property type="evidence" value="ECO:0007669"/>
    <property type="project" value="TreeGrafter"/>
</dbReference>
<evidence type="ECO:0000256" key="1">
    <source>
        <dbReference type="ARBA" id="ARBA00004651"/>
    </source>
</evidence>
<reference evidence="17" key="1">
    <citation type="submission" date="2021-01" db="UniProtKB">
        <authorList>
            <consortium name="EnsemblMetazoa"/>
        </authorList>
    </citation>
    <scope>IDENTIFICATION</scope>
</reference>
<dbReference type="PANTHER" id="PTHR10582">
    <property type="entry name" value="TRANSIENT RECEPTOR POTENTIAL ION CHANNEL PROTEIN"/>
    <property type="match status" value="1"/>
</dbReference>
<dbReference type="GO" id="GO:0005886">
    <property type="term" value="C:plasma membrane"/>
    <property type="evidence" value="ECO:0007669"/>
    <property type="project" value="UniProtKB-SubCell"/>
</dbReference>
<dbReference type="PROSITE" id="PS50297">
    <property type="entry name" value="ANK_REP_REGION"/>
    <property type="match status" value="3"/>
</dbReference>
<keyword evidence="7" id="KW-0677">Repeat</keyword>
<keyword evidence="12" id="KW-0407">Ion channel</keyword>
<keyword evidence="9 15" id="KW-1133">Transmembrane helix</keyword>
<feature type="repeat" description="ANK" evidence="13">
    <location>
        <begin position="231"/>
        <end position="263"/>
    </location>
</feature>
<feature type="repeat" description="ANK" evidence="13">
    <location>
        <begin position="264"/>
        <end position="296"/>
    </location>
</feature>
<dbReference type="Proteomes" id="UP000594262">
    <property type="component" value="Unplaced"/>
</dbReference>
<keyword evidence="13" id="KW-0040">ANK repeat</keyword>
<dbReference type="OrthoDB" id="5965665at2759"/>
<feature type="transmembrane region" description="Helical" evidence="15">
    <location>
        <begin position="419"/>
        <end position="439"/>
    </location>
</feature>